<dbReference type="CDD" id="cd02440">
    <property type="entry name" value="AdoMet_MTases"/>
    <property type="match status" value="1"/>
</dbReference>
<evidence type="ECO:0000256" key="9">
    <source>
        <dbReference type="ARBA" id="ARBA00022833"/>
    </source>
</evidence>
<evidence type="ECO:0000259" key="15">
    <source>
        <dbReference type="Pfam" id="PF22528"/>
    </source>
</evidence>
<evidence type="ECO:0000256" key="11">
    <source>
        <dbReference type="ARBA" id="ARBA00049303"/>
    </source>
</evidence>
<keyword evidence="7" id="KW-0479">Metal-binding</keyword>
<evidence type="ECO:0000313" key="16">
    <source>
        <dbReference type="EMBL" id="KAK2139093.1"/>
    </source>
</evidence>
<dbReference type="InterPro" id="IPR055135">
    <property type="entry name" value="PRMT_dom"/>
</dbReference>
<dbReference type="PROSITE" id="PS51678">
    <property type="entry name" value="SAM_MT_PRMT"/>
    <property type="match status" value="1"/>
</dbReference>
<dbReference type="GO" id="GO:0042054">
    <property type="term" value="F:histone methyltransferase activity"/>
    <property type="evidence" value="ECO:0007669"/>
    <property type="project" value="TreeGrafter"/>
</dbReference>
<accession>A0AAD9IRL0</accession>
<dbReference type="GO" id="GO:0032259">
    <property type="term" value="P:methylation"/>
    <property type="evidence" value="ECO:0007669"/>
    <property type="project" value="UniProtKB-KW"/>
</dbReference>
<dbReference type="FunFam" id="2.70.160.11:FF:000001">
    <property type="entry name" value="Blast:Protein arginine N-methyltransferase 1"/>
    <property type="match status" value="1"/>
</dbReference>
<dbReference type="AlphaFoldDB" id="A0AAD9IRL0"/>
<dbReference type="GO" id="GO:0008270">
    <property type="term" value="F:zinc ion binding"/>
    <property type="evidence" value="ECO:0007669"/>
    <property type="project" value="UniProtKB-KW"/>
</dbReference>
<comment type="subcellular location">
    <subcellularLocation>
        <location evidence="1">Cytoplasm</location>
        <location evidence="1">Cytosol</location>
    </subcellularLocation>
</comment>
<dbReference type="SUPFAM" id="SSF53335">
    <property type="entry name" value="S-adenosyl-L-methionine-dependent methyltransferases"/>
    <property type="match status" value="1"/>
</dbReference>
<dbReference type="Gene3D" id="3.40.50.150">
    <property type="entry name" value="Vaccinia Virus protein VP39"/>
    <property type="match status" value="1"/>
</dbReference>
<name>A0AAD9IRL0_9ANNE</name>
<dbReference type="EC" id="2.1.1.319" evidence="2"/>
<keyword evidence="17" id="KW-1185">Reference proteome</keyword>
<comment type="catalytic activity">
    <reaction evidence="11">
        <text>L-arginyl-[protein] + S-adenosyl-L-methionine = N(omega)-methyl-L-arginyl-[protein] + S-adenosyl-L-homocysteine + H(+)</text>
        <dbReference type="Rhea" id="RHEA:48100"/>
        <dbReference type="Rhea" id="RHEA-COMP:10532"/>
        <dbReference type="Rhea" id="RHEA-COMP:11990"/>
        <dbReference type="ChEBI" id="CHEBI:15378"/>
        <dbReference type="ChEBI" id="CHEBI:29965"/>
        <dbReference type="ChEBI" id="CHEBI:57856"/>
        <dbReference type="ChEBI" id="CHEBI:59789"/>
        <dbReference type="ChEBI" id="CHEBI:65280"/>
    </reaction>
    <physiologicalReaction direction="left-to-right" evidence="11">
        <dbReference type="Rhea" id="RHEA:48101"/>
    </physiologicalReaction>
</comment>
<comment type="catalytic activity">
    <reaction evidence="10">
        <text>L-arginyl-[protein] + 2 S-adenosyl-L-methionine = N(omega),N(omega)-dimethyl-L-arginyl-[protein] + 2 S-adenosyl-L-homocysteine + 2 H(+)</text>
        <dbReference type="Rhea" id="RHEA:48096"/>
        <dbReference type="Rhea" id="RHEA-COMP:10532"/>
        <dbReference type="Rhea" id="RHEA-COMP:11991"/>
        <dbReference type="ChEBI" id="CHEBI:15378"/>
        <dbReference type="ChEBI" id="CHEBI:29965"/>
        <dbReference type="ChEBI" id="CHEBI:57856"/>
        <dbReference type="ChEBI" id="CHEBI:59789"/>
        <dbReference type="ChEBI" id="CHEBI:61897"/>
        <dbReference type="EC" id="2.1.1.319"/>
    </reaction>
    <physiologicalReaction direction="left-to-right" evidence="10">
        <dbReference type="Rhea" id="RHEA:48097"/>
    </physiologicalReaction>
</comment>
<evidence type="ECO:0000259" key="13">
    <source>
        <dbReference type="Pfam" id="PF13649"/>
    </source>
</evidence>
<evidence type="ECO:0000256" key="4">
    <source>
        <dbReference type="ARBA" id="ARBA00022603"/>
    </source>
</evidence>
<evidence type="ECO:0000256" key="10">
    <source>
        <dbReference type="ARBA" id="ARBA00047384"/>
    </source>
</evidence>
<dbReference type="PANTHER" id="PTHR11006:SF53">
    <property type="entry name" value="PROTEIN ARGININE N-METHYLTRANSFERASE 3"/>
    <property type="match status" value="1"/>
</dbReference>
<evidence type="ECO:0000256" key="8">
    <source>
        <dbReference type="ARBA" id="ARBA00022771"/>
    </source>
</evidence>
<reference evidence="16" key="1">
    <citation type="journal article" date="2023" name="Mol. Biol. Evol.">
        <title>Third-Generation Sequencing Reveals the Adaptive Role of the Epigenome in Three Deep-Sea Polychaetes.</title>
        <authorList>
            <person name="Perez M."/>
            <person name="Aroh O."/>
            <person name="Sun Y."/>
            <person name="Lan Y."/>
            <person name="Juniper S.K."/>
            <person name="Young C.R."/>
            <person name="Angers B."/>
            <person name="Qian P.Y."/>
        </authorList>
    </citation>
    <scope>NUCLEOTIDE SEQUENCE</scope>
    <source>
        <strain evidence="16">P08H-3</strain>
    </source>
</reference>
<dbReference type="Pfam" id="PF21137">
    <property type="entry name" value="ANM3_C2H2_Zf"/>
    <property type="match status" value="1"/>
</dbReference>
<dbReference type="SUPFAM" id="SSF57667">
    <property type="entry name" value="beta-beta-alpha zinc fingers"/>
    <property type="match status" value="1"/>
</dbReference>
<sequence length="417" mass="47258">MFIHCREKHQFDIYKIHTEFCLDCFSYIKMINYIRKMHPEPGVLHEKVDNNKPLWQSDEYMKPILEDDGLLQFDIEDLCVESVDMLSCPGGHCSGGISSAVDSLQTGDERLLYELKAAQQKADSAEEKSFINDLVSSPDKVRTQSYHDAICLNPELFKDKVVLDIGCGTGILSMFAARAGARLVIGVEMSDVIYQAMDIIRENGLEDKVKLVKGRMEDVDLPVEKCMLDTVLWARDHYLNDDGVILPNQCSLSLAAIDDSDMYHKNCEFWDDVYGFKMSCMKRAVQREASVVSVDHSVVLSQPCVIKDIDIASCSTSDLEFTNPFQFTIQRDGHLTAVVGYFDVEFSGGQTKVQFSTSPFHTQTHWKQTVLIIDQPLSVNQGQIIQGQLSCKKNYKDPRSLVIYLSIDNKTYKYSMQ</sequence>
<dbReference type="Proteomes" id="UP001208570">
    <property type="component" value="Unassembled WGS sequence"/>
</dbReference>
<protein>
    <recommendedName>
        <fullName evidence="2">type I protein arginine methyltransferase</fullName>
        <ecNumber evidence="2">2.1.1.319</ecNumber>
    </recommendedName>
</protein>
<dbReference type="InterPro" id="IPR036236">
    <property type="entry name" value="Znf_C2H2_sf"/>
</dbReference>
<evidence type="ECO:0000256" key="3">
    <source>
        <dbReference type="ARBA" id="ARBA00022490"/>
    </source>
</evidence>
<evidence type="ECO:0000259" key="14">
    <source>
        <dbReference type="Pfam" id="PF21137"/>
    </source>
</evidence>
<dbReference type="GO" id="GO:0005829">
    <property type="term" value="C:cytosol"/>
    <property type="evidence" value="ECO:0007669"/>
    <property type="project" value="UniProtKB-SubCell"/>
</dbReference>
<evidence type="ECO:0000256" key="6">
    <source>
        <dbReference type="ARBA" id="ARBA00022691"/>
    </source>
</evidence>
<feature type="domain" description="Methyltransferase" evidence="13">
    <location>
        <begin position="162"/>
        <end position="241"/>
    </location>
</feature>
<dbReference type="GO" id="GO:0035242">
    <property type="term" value="F:protein-arginine omega-N asymmetric methyltransferase activity"/>
    <property type="evidence" value="ECO:0007669"/>
    <property type="project" value="UniProtKB-EC"/>
</dbReference>
<dbReference type="InterPro" id="IPR049482">
    <property type="entry name" value="ANM3-like_C2H2_Zf"/>
</dbReference>
<dbReference type="InterPro" id="IPR025799">
    <property type="entry name" value="Arg_MeTrfase"/>
</dbReference>
<gene>
    <name evidence="16" type="ORF">LSH36_2036g00000</name>
</gene>
<dbReference type="InterPro" id="IPR041698">
    <property type="entry name" value="Methyltransf_25"/>
</dbReference>
<proteinExistence type="predicted"/>
<evidence type="ECO:0000313" key="17">
    <source>
        <dbReference type="Proteomes" id="UP001208570"/>
    </source>
</evidence>
<dbReference type="PANTHER" id="PTHR11006">
    <property type="entry name" value="PROTEIN ARGININE N-METHYLTRANSFERASE"/>
    <property type="match status" value="1"/>
</dbReference>
<organism evidence="16 17">
    <name type="scientific">Paralvinella palmiformis</name>
    <dbReference type="NCBI Taxonomy" id="53620"/>
    <lineage>
        <taxon>Eukaryota</taxon>
        <taxon>Metazoa</taxon>
        <taxon>Spiralia</taxon>
        <taxon>Lophotrochozoa</taxon>
        <taxon>Annelida</taxon>
        <taxon>Polychaeta</taxon>
        <taxon>Sedentaria</taxon>
        <taxon>Canalipalpata</taxon>
        <taxon>Terebellida</taxon>
        <taxon>Terebelliformia</taxon>
        <taxon>Alvinellidae</taxon>
        <taxon>Paralvinella</taxon>
    </lineage>
</organism>
<dbReference type="EMBL" id="JAODUP010002034">
    <property type="protein sequence ID" value="KAK2139093.1"/>
    <property type="molecule type" value="Genomic_DNA"/>
</dbReference>
<feature type="domain" description="Protein arginine N-methyltransferase" evidence="15">
    <location>
        <begin position="250"/>
        <end position="406"/>
    </location>
</feature>
<keyword evidence="3" id="KW-0963">Cytoplasm</keyword>
<evidence type="ECO:0000256" key="1">
    <source>
        <dbReference type="ARBA" id="ARBA00004514"/>
    </source>
</evidence>
<dbReference type="InterPro" id="IPR029063">
    <property type="entry name" value="SAM-dependent_MTases_sf"/>
</dbReference>
<dbReference type="Pfam" id="PF22528">
    <property type="entry name" value="PRMT_C"/>
    <property type="match status" value="1"/>
</dbReference>
<keyword evidence="9" id="KW-0862">Zinc</keyword>
<keyword evidence="8" id="KW-0863">Zinc-finger</keyword>
<feature type="domain" description="Protein arginine N-methyltransferase 3-like C2H2 zinc finger" evidence="14">
    <location>
        <begin position="18"/>
        <end position="63"/>
    </location>
</feature>
<evidence type="ECO:0000256" key="7">
    <source>
        <dbReference type="ARBA" id="ARBA00022723"/>
    </source>
</evidence>
<evidence type="ECO:0000256" key="2">
    <source>
        <dbReference type="ARBA" id="ARBA00011925"/>
    </source>
</evidence>
<comment type="caution">
    <text evidence="16">The sequence shown here is derived from an EMBL/GenBank/DDBJ whole genome shotgun (WGS) entry which is preliminary data.</text>
</comment>
<keyword evidence="4 12" id="KW-0489">Methyltransferase</keyword>
<evidence type="ECO:0000256" key="12">
    <source>
        <dbReference type="PROSITE-ProRule" id="PRU01015"/>
    </source>
</evidence>
<dbReference type="GO" id="GO:0005634">
    <property type="term" value="C:nucleus"/>
    <property type="evidence" value="ECO:0007669"/>
    <property type="project" value="TreeGrafter"/>
</dbReference>
<keyword evidence="6 12" id="KW-0949">S-adenosyl-L-methionine</keyword>
<keyword evidence="5 12" id="KW-0808">Transferase</keyword>
<dbReference type="Pfam" id="PF13649">
    <property type="entry name" value="Methyltransf_25"/>
    <property type="match status" value="1"/>
</dbReference>
<dbReference type="Gene3D" id="2.70.160.11">
    <property type="entry name" value="Hnrnp arginine n-methyltransferase1"/>
    <property type="match status" value="1"/>
</dbReference>
<evidence type="ECO:0000256" key="5">
    <source>
        <dbReference type="ARBA" id="ARBA00022679"/>
    </source>
</evidence>